<feature type="region of interest" description="Disordered" evidence="1">
    <location>
        <begin position="47"/>
        <end position="79"/>
    </location>
</feature>
<sequence length="79" mass="8623">MQFEVWAPEARGVSLRLQGHAYAMERAPDRPGWWRCAAEAGHGARYGFSVDGGPVLPDPRSRRQPDGPDGPSAVVDHGR</sequence>
<proteinExistence type="predicted"/>
<dbReference type="InterPro" id="IPR014756">
    <property type="entry name" value="Ig_E-set"/>
</dbReference>
<protein>
    <recommendedName>
        <fullName evidence="2">Glycoside hydrolase family 13 N-terminal domain-containing protein</fullName>
    </recommendedName>
</protein>
<feature type="non-terminal residue" evidence="3">
    <location>
        <position position="79"/>
    </location>
</feature>
<dbReference type="Proteomes" id="UP000037020">
    <property type="component" value="Unassembled WGS sequence"/>
</dbReference>
<reference evidence="3 4" key="1">
    <citation type="submission" date="2015-07" db="EMBL/GenBank/DDBJ databases">
        <authorList>
            <person name="Ju K.-S."/>
            <person name="Doroghazi J.R."/>
            <person name="Metcalf W.W."/>
        </authorList>
    </citation>
    <scope>NUCLEOTIDE SEQUENCE [LARGE SCALE GENOMIC DNA]</scope>
    <source>
        <strain evidence="3 4">NRRL B-3589</strain>
    </source>
</reference>
<feature type="domain" description="Glycoside hydrolase family 13 N-terminal" evidence="2">
    <location>
        <begin position="2"/>
        <end position="52"/>
    </location>
</feature>
<accession>A0ABR5J8E2</accession>
<evidence type="ECO:0000313" key="3">
    <source>
        <dbReference type="EMBL" id="KOG89623.1"/>
    </source>
</evidence>
<dbReference type="CDD" id="cd02853">
    <property type="entry name" value="E_set_MTHase_like_N"/>
    <property type="match status" value="1"/>
</dbReference>
<keyword evidence="4" id="KW-1185">Reference proteome</keyword>
<dbReference type="InterPro" id="IPR013783">
    <property type="entry name" value="Ig-like_fold"/>
</dbReference>
<gene>
    <name evidence="3" type="ORF">ADK38_13250</name>
</gene>
<dbReference type="SUPFAM" id="SSF81296">
    <property type="entry name" value="E set domains"/>
    <property type="match status" value="1"/>
</dbReference>
<dbReference type="Gene3D" id="2.60.40.10">
    <property type="entry name" value="Immunoglobulins"/>
    <property type="match status" value="1"/>
</dbReference>
<name>A0ABR5J8E2_9ACTN</name>
<organism evidence="3 4">
    <name type="scientific">Streptomyces varsoviensis</name>
    <dbReference type="NCBI Taxonomy" id="67373"/>
    <lineage>
        <taxon>Bacteria</taxon>
        <taxon>Bacillati</taxon>
        <taxon>Actinomycetota</taxon>
        <taxon>Actinomycetes</taxon>
        <taxon>Kitasatosporales</taxon>
        <taxon>Streptomycetaceae</taxon>
        <taxon>Streptomyces</taxon>
    </lineage>
</organism>
<evidence type="ECO:0000259" key="2">
    <source>
        <dbReference type="Pfam" id="PF02922"/>
    </source>
</evidence>
<evidence type="ECO:0000256" key="1">
    <source>
        <dbReference type="SAM" id="MobiDB-lite"/>
    </source>
</evidence>
<dbReference type="InterPro" id="IPR004193">
    <property type="entry name" value="Glyco_hydro_13_N"/>
</dbReference>
<dbReference type="EMBL" id="LGUT01001111">
    <property type="protein sequence ID" value="KOG89623.1"/>
    <property type="molecule type" value="Genomic_DNA"/>
</dbReference>
<evidence type="ECO:0000313" key="4">
    <source>
        <dbReference type="Proteomes" id="UP000037020"/>
    </source>
</evidence>
<dbReference type="Pfam" id="PF02922">
    <property type="entry name" value="CBM_48"/>
    <property type="match status" value="1"/>
</dbReference>
<comment type="caution">
    <text evidence="3">The sequence shown here is derived from an EMBL/GenBank/DDBJ whole genome shotgun (WGS) entry which is preliminary data.</text>
</comment>